<name>A0A919BYA5_STRFL</name>
<organism evidence="2 3">
    <name type="scientific">Streptomyces filamentosus</name>
    <name type="common">Streptomyces roseosporus</name>
    <dbReference type="NCBI Taxonomy" id="67294"/>
    <lineage>
        <taxon>Bacteria</taxon>
        <taxon>Bacillati</taxon>
        <taxon>Actinomycetota</taxon>
        <taxon>Actinomycetes</taxon>
        <taxon>Kitasatosporales</taxon>
        <taxon>Streptomycetaceae</taxon>
        <taxon>Streptomyces</taxon>
    </lineage>
</organism>
<evidence type="ECO:0000313" key="3">
    <source>
        <dbReference type="Proteomes" id="UP000632849"/>
    </source>
</evidence>
<evidence type="ECO:0000313" key="2">
    <source>
        <dbReference type="EMBL" id="GHG24067.1"/>
    </source>
</evidence>
<accession>A0A919BYA5</accession>
<proteinExistence type="predicted"/>
<keyword evidence="3" id="KW-1185">Reference proteome</keyword>
<keyword evidence="1" id="KW-0472">Membrane</keyword>
<reference evidence="2" key="2">
    <citation type="submission" date="2020-09" db="EMBL/GenBank/DDBJ databases">
        <authorList>
            <person name="Sun Q."/>
            <person name="Ohkuma M."/>
        </authorList>
    </citation>
    <scope>NUCLEOTIDE SEQUENCE</scope>
    <source>
        <strain evidence="2">JCM 4122</strain>
    </source>
</reference>
<protein>
    <submittedName>
        <fullName evidence="2">Uncharacterized protein</fullName>
    </submittedName>
</protein>
<sequence>MRASGTRLTATHSRYGRIGEGMSHVQLLAKGAGQGSPPFWIIAIVLIAIVGGAFFMTKVRRR</sequence>
<reference evidence="2" key="1">
    <citation type="journal article" date="2014" name="Int. J. Syst. Evol. Microbiol.">
        <title>Complete genome sequence of Corynebacterium casei LMG S-19264T (=DSM 44701T), isolated from a smear-ripened cheese.</title>
        <authorList>
            <consortium name="US DOE Joint Genome Institute (JGI-PGF)"/>
            <person name="Walter F."/>
            <person name="Albersmeier A."/>
            <person name="Kalinowski J."/>
            <person name="Ruckert C."/>
        </authorList>
    </citation>
    <scope>NUCLEOTIDE SEQUENCE</scope>
    <source>
        <strain evidence="2">JCM 4122</strain>
    </source>
</reference>
<evidence type="ECO:0000256" key="1">
    <source>
        <dbReference type="SAM" id="Phobius"/>
    </source>
</evidence>
<feature type="transmembrane region" description="Helical" evidence="1">
    <location>
        <begin position="39"/>
        <end position="57"/>
    </location>
</feature>
<gene>
    <name evidence="2" type="ORF">GCM10017667_69540</name>
</gene>
<dbReference type="Proteomes" id="UP000632849">
    <property type="component" value="Unassembled WGS sequence"/>
</dbReference>
<dbReference type="EMBL" id="BNBE01000004">
    <property type="protein sequence ID" value="GHG24067.1"/>
    <property type="molecule type" value="Genomic_DNA"/>
</dbReference>
<keyword evidence="1" id="KW-1133">Transmembrane helix</keyword>
<dbReference type="AlphaFoldDB" id="A0A919BYA5"/>
<keyword evidence="1" id="KW-0812">Transmembrane</keyword>
<comment type="caution">
    <text evidence="2">The sequence shown here is derived from an EMBL/GenBank/DDBJ whole genome shotgun (WGS) entry which is preliminary data.</text>
</comment>